<reference evidence="1 2" key="1">
    <citation type="journal article" date="2012" name="Int. J. Syst. Evol. Microbiol.">
        <title>Shewanella dokdonensis sp. nov., isolated from seawater.</title>
        <authorList>
            <person name="Sung H.R."/>
            <person name="Yoon J.H."/>
            <person name="Ghim S.Y."/>
        </authorList>
    </citation>
    <scope>NUCLEOTIDE SEQUENCE [LARGE SCALE GENOMIC DNA]</scope>
    <source>
        <strain evidence="1 2">DSM 23626</strain>
    </source>
</reference>
<dbReference type="EMBL" id="CP074572">
    <property type="protein sequence ID" value="QVK24051.1"/>
    <property type="molecule type" value="Genomic_DNA"/>
</dbReference>
<sequence length="105" mass="11357">MNQIGERMLGKLLDAGISVCRPRQRNGSLQQLLDDARNTHLRLLDTSTARPSLQHQSKGGCGESCGCSGSGGCHHHATTTAQSTLCQPQHSCNDDVHFSGFRLQK</sequence>
<dbReference type="RefSeq" id="WP_213682664.1">
    <property type="nucleotide sequence ID" value="NZ_CP074572.1"/>
</dbReference>
<protein>
    <submittedName>
        <fullName evidence="1">Uncharacterized protein</fullName>
    </submittedName>
</protein>
<gene>
    <name evidence="1" type="ORF">KHX94_05415</name>
</gene>
<evidence type="ECO:0000313" key="1">
    <source>
        <dbReference type="EMBL" id="QVK24051.1"/>
    </source>
</evidence>
<organism evidence="1 2">
    <name type="scientific">Shewanella dokdonensis</name>
    <dbReference type="NCBI Taxonomy" id="712036"/>
    <lineage>
        <taxon>Bacteria</taxon>
        <taxon>Pseudomonadati</taxon>
        <taxon>Pseudomonadota</taxon>
        <taxon>Gammaproteobacteria</taxon>
        <taxon>Alteromonadales</taxon>
        <taxon>Shewanellaceae</taxon>
        <taxon>Shewanella</taxon>
    </lineage>
</organism>
<keyword evidence="2" id="KW-1185">Reference proteome</keyword>
<proteinExistence type="predicted"/>
<name>A0ABX8DJA0_9GAMM</name>
<accession>A0ABX8DJA0</accession>
<evidence type="ECO:0000313" key="2">
    <source>
        <dbReference type="Proteomes" id="UP000676428"/>
    </source>
</evidence>
<dbReference type="Proteomes" id="UP000676428">
    <property type="component" value="Chromosome"/>
</dbReference>